<dbReference type="InterPro" id="IPR028002">
    <property type="entry name" value="Myb_DNA-bind_5"/>
</dbReference>
<proteinExistence type="predicted"/>
<dbReference type="PANTHER" id="PTHR23098">
    <property type="entry name" value="AGAP001331-PA-RELATED"/>
    <property type="match status" value="1"/>
</dbReference>
<organism evidence="9 10">
    <name type="scientific">Aedes albopictus</name>
    <name type="common">Asian tiger mosquito</name>
    <name type="synonym">Stegomyia albopicta</name>
    <dbReference type="NCBI Taxonomy" id="7160"/>
    <lineage>
        <taxon>Eukaryota</taxon>
        <taxon>Metazoa</taxon>
        <taxon>Ecdysozoa</taxon>
        <taxon>Arthropoda</taxon>
        <taxon>Hexapoda</taxon>
        <taxon>Insecta</taxon>
        <taxon>Pterygota</taxon>
        <taxon>Neoptera</taxon>
        <taxon>Endopterygota</taxon>
        <taxon>Diptera</taxon>
        <taxon>Nematocera</taxon>
        <taxon>Culicoidea</taxon>
        <taxon>Culicidae</taxon>
        <taxon>Culicinae</taxon>
        <taxon>Aedini</taxon>
        <taxon>Aedes</taxon>
        <taxon>Stegomyia</taxon>
    </lineage>
</organism>
<evidence type="ECO:0000313" key="10">
    <source>
        <dbReference type="Proteomes" id="UP000069940"/>
    </source>
</evidence>
<dbReference type="PANTHER" id="PTHR23098:SF16">
    <property type="entry name" value="REGULATORY PROTEIN ZESTE"/>
    <property type="match status" value="1"/>
</dbReference>
<dbReference type="RefSeq" id="XP_062700532.1">
    <property type="nucleotide sequence ID" value="XM_062844548.1"/>
</dbReference>
<name>A0ABM1YTN4_AEDAL</name>
<feature type="compositionally biased region" description="Basic and acidic residues" evidence="7">
    <location>
        <begin position="163"/>
        <end position="174"/>
    </location>
</feature>
<keyword evidence="10" id="KW-1185">Reference proteome</keyword>
<keyword evidence="5" id="KW-0804">Transcription</keyword>
<keyword evidence="3" id="KW-0805">Transcription regulation</keyword>
<sequence>MEKKKTNKRQFAWLVAFMEKYPELARGGKFTDSRESVPTLWARAQTSLNSLGPPTRSVAQWQKVWTDKKLQLKKKLQHNSNEVRATGGGRNTQYSFTDLEEVIIRLLSLNRLVDHSGAVFGTPASPVASTSRDQPRQISCNDDCQSDEGEPTRNEPSCQPEEVSARENGGERGDQPTPLRRRVNKRNYRKTLLEKQTKDLGKMKAYVQRPFVRCKPARCNVFWLQVR</sequence>
<evidence type="ECO:0000313" key="9">
    <source>
        <dbReference type="EnsemblMetazoa" id="AALFPA23_012051.P17189"/>
    </source>
</evidence>
<evidence type="ECO:0000256" key="7">
    <source>
        <dbReference type="SAM" id="MobiDB-lite"/>
    </source>
</evidence>
<comment type="function">
    <text evidence="6">Involved in transvection phenomena (= synapsis-dependent gene expression), where the synaptic pairing of chromosomes carrying genes with which zeste interacts influences the expression of these genes. Zeste binds to DNA and stimulates transcription from a nearby promoter.</text>
</comment>
<feature type="region of interest" description="Disordered" evidence="7">
    <location>
        <begin position="122"/>
        <end position="186"/>
    </location>
</feature>
<comment type="subunit">
    <text evidence="1">Self-associates forming complexes of several hundred monomers.</text>
</comment>
<protein>
    <recommendedName>
        <fullName evidence="2">Regulatory protein zeste</fullName>
    </recommendedName>
</protein>
<dbReference type="EnsemblMetazoa" id="AALFPA23_012051.R17189">
    <property type="protein sequence ID" value="AALFPA23_012051.P17189"/>
    <property type="gene ID" value="AALFPA23_012051"/>
</dbReference>
<evidence type="ECO:0000256" key="4">
    <source>
        <dbReference type="ARBA" id="ARBA00023125"/>
    </source>
</evidence>
<evidence type="ECO:0000256" key="2">
    <source>
        <dbReference type="ARBA" id="ARBA00016807"/>
    </source>
</evidence>
<reference evidence="9" key="2">
    <citation type="submission" date="2025-05" db="UniProtKB">
        <authorList>
            <consortium name="EnsemblMetazoa"/>
        </authorList>
    </citation>
    <scope>IDENTIFICATION</scope>
    <source>
        <strain evidence="9">Foshan</strain>
    </source>
</reference>
<dbReference type="GeneID" id="134284944"/>
<evidence type="ECO:0000256" key="6">
    <source>
        <dbReference type="ARBA" id="ARBA00025466"/>
    </source>
</evidence>
<evidence type="ECO:0000259" key="8">
    <source>
        <dbReference type="Pfam" id="PF13873"/>
    </source>
</evidence>
<dbReference type="Proteomes" id="UP000069940">
    <property type="component" value="Unassembled WGS sequence"/>
</dbReference>
<dbReference type="Pfam" id="PF13873">
    <property type="entry name" value="Myb_DNA-bind_5"/>
    <property type="match status" value="1"/>
</dbReference>
<evidence type="ECO:0000256" key="3">
    <source>
        <dbReference type="ARBA" id="ARBA00023015"/>
    </source>
</evidence>
<reference evidence="10" key="1">
    <citation type="journal article" date="2015" name="Proc. Natl. Acad. Sci. U.S.A.">
        <title>Genome sequence of the Asian Tiger mosquito, Aedes albopictus, reveals insights into its biology, genetics, and evolution.</title>
        <authorList>
            <person name="Chen X.G."/>
            <person name="Jiang X."/>
            <person name="Gu J."/>
            <person name="Xu M."/>
            <person name="Wu Y."/>
            <person name="Deng Y."/>
            <person name="Zhang C."/>
            <person name="Bonizzoni M."/>
            <person name="Dermauw W."/>
            <person name="Vontas J."/>
            <person name="Armbruster P."/>
            <person name="Huang X."/>
            <person name="Yang Y."/>
            <person name="Zhang H."/>
            <person name="He W."/>
            <person name="Peng H."/>
            <person name="Liu Y."/>
            <person name="Wu K."/>
            <person name="Chen J."/>
            <person name="Lirakis M."/>
            <person name="Topalis P."/>
            <person name="Van Leeuwen T."/>
            <person name="Hall A.B."/>
            <person name="Jiang X."/>
            <person name="Thorpe C."/>
            <person name="Mueller R.L."/>
            <person name="Sun C."/>
            <person name="Waterhouse R.M."/>
            <person name="Yan G."/>
            <person name="Tu Z.J."/>
            <person name="Fang X."/>
            <person name="James A.A."/>
        </authorList>
    </citation>
    <scope>NUCLEOTIDE SEQUENCE [LARGE SCALE GENOMIC DNA]</scope>
    <source>
        <strain evidence="10">Foshan</strain>
    </source>
</reference>
<accession>A0ABM1YTN4</accession>
<evidence type="ECO:0000256" key="1">
    <source>
        <dbReference type="ARBA" id="ARBA00011764"/>
    </source>
</evidence>
<keyword evidence="4" id="KW-0238">DNA-binding</keyword>
<feature type="domain" description="Myb/SANT-like DNA-binding" evidence="8">
    <location>
        <begin position="3"/>
        <end position="78"/>
    </location>
</feature>
<feature type="compositionally biased region" description="Polar residues" evidence="7">
    <location>
        <begin position="127"/>
        <end position="143"/>
    </location>
</feature>
<evidence type="ECO:0000256" key="5">
    <source>
        <dbReference type="ARBA" id="ARBA00023163"/>
    </source>
</evidence>